<keyword evidence="2 4" id="KW-0413">Isomerase</keyword>
<dbReference type="PANTHER" id="PTHR47683">
    <property type="entry name" value="PSEUDOURIDINE SYNTHASE FAMILY PROTEIN-RELATED"/>
    <property type="match status" value="1"/>
</dbReference>
<dbReference type="EMBL" id="ACBZ01000038">
    <property type="protein sequence ID" value="EEG50165.1"/>
    <property type="molecule type" value="Genomic_DNA"/>
</dbReference>
<dbReference type="eggNOG" id="COG1187">
    <property type="taxonomic scope" value="Bacteria"/>
</dbReference>
<dbReference type="InterPro" id="IPR020103">
    <property type="entry name" value="PsdUridine_synth_cat_dom_sf"/>
</dbReference>
<dbReference type="EC" id="5.4.99.-" evidence="4"/>
<dbReference type="InterPro" id="IPR006145">
    <property type="entry name" value="PsdUridine_synth_RsuA/RluA"/>
</dbReference>
<dbReference type="Gene3D" id="3.10.290.10">
    <property type="entry name" value="RNA-binding S4 domain"/>
    <property type="match status" value="1"/>
</dbReference>
<dbReference type="GO" id="GO:0000455">
    <property type="term" value="P:enzyme-directed rRNA pseudouridine synthesis"/>
    <property type="evidence" value="ECO:0007669"/>
    <property type="project" value="UniProtKB-ARBA"/>
</dbReference>
<protein>
    <recommendedName>
        <fullName evidence="4">Pseudouridine synthase</fullName>
        <ecNumber evidence="4">5.4.99.-</ecNumber>
    </recommendedName>
</protein>
<dbReference type="PROSITE" id="PS01149">
    <property type="entry name" value="PSI_RSU"/>
    <property type="match status" value="1"/>
</dbReference>
<gene>
    <name evidence="6" type="ORF">RUMHYD_00872</name>
</gene>
<dbReference type="GO" id="GO:0120159">
    <property type="term" value="F:rRNA pseudouridine synthase activity"/>
    <property type="evidence" value="ECO:0007669"/>
    <property type="project" value="UniProtKB-ARBA"/>
</dbReference>
<dbReference type="InterPro" id="IPR000748">
    <property type="entry name" value="PsdUridine_synth_RsuA/RluB/E/F"/>
</dbReference>
<dbReference type="GeneID" id="86821351"/>
<accession>C0CJ54</accession>
<evidence type="ECO:0000256" key="3">
    <source>
        <dbReference type="PROSITE-ProRule" id="PRU00182"/>
    </source>
</evidence>
<reference evidence="6 7" key="1">
    <citation type="submission" date="2009-01" db="EMBL/GenBank/DDBJ databases">
        <authorList>
            <person name="Fulton L."/>
            <person name="Clifton S."/>
            <person name="Fulton B."/>
            <person name="Xu J."/>
            <person name="Minx P."/>
            <person name="Pepin K.H."/>
            <person name="Johnson M."/>
            <person name="Bhonagiri V."/>
            <person name="Nash W.E."/>
            <person name="Mardis E.R."/>
            <person name="Wilson R.K."/>
        </authorList>
    </citation>
    <scope>NUCLEOTIDE SEQUENCE [LARGE SCALE GENOMIC DNA]</scope>
    <source>
        <strain evidence="7">DSM 10507 / JCM 14656 / S5a33</strain>
    </source>
</reference>
<dbReference type="PANTHER" id="PTHR47683:SF2">
    <property type="entry name" value="RNA-BINDING S4 DOMAIN-CONTAINING PROTEIN"/>
    <property type="match status" value="1"/>
</dbReference>
<dbReference type="InterPro" id="IPR042092">
    <property type="entry name" value="PsdUridine_s_RsuA/RluB/E/F_cat"/>
</dbReference>
<dbReference type="SMART" id="SM00363">
    <property type="entry name" value="S4"/>
    <property type="match status" value="1"/>
</dbReference>
<dbReference type="InterPro" id="IPR020094">
    <property type="entry name" value="TruA/RsuA/RluB/E/F_N"/>
</dbReference>
<dbReference type="InterPro" id="IPR050343">
    <property type="entry name" value="RsuA_PseudoU_synthase"/>
</dbReference>
<dbReference type="FunFam" id="3.10.290.10:FF:000003">
    <property type="entry name" value="Pseudouridine synthase"/>
    <property type="match status" value="1"/>
</dbReference>
<dbReference type="InterPro" id="IPR002942">
    <property type="entry name" value="S4_RNA-bd"/>
</dbReference>
<evidence type="ECO:0000313" key="7">
    <source>
        <dbReference type="Proteomes" id="UP000003100"/>
    </source>
</evidence>
<evidence type="ECO:0000313" key="6">
    <source>
        <dbReference type="EMBL" id="EEG50165.1"/>
    </source>
</evidence>
<comment type="similarity">
    <text evidence="1 4">Belongs to the pseudouridine synthase RsuA family.</text>
</comment>
<evidence type="ECO:0000256" key="1">
    <source>
        <dbReference type="ARBA" id="ARBA00008348"/>
    </source>
</evidence>
<dbReference type="Pfam" id="PF00849">
    <property type="entry name" value="PseudoU_synth_2"/>
    <property type="match status" value="1"/>
</dbReference>
<dbReference type="FunFam" id="3.30.70.1560:FF:000002">
    <property type="entry name" value="Pseudouridine synthase"/>
    <property type="match status" value="1"/>
</dbReference>
<dbReference type="GO" id="GO:0003723">
    <property type="term" value="F:RNA binding"/>
    <property type="evidence" value="ECO:0007669"/>
    <property type="project" value="UniProtKB-KW"/>
</dbReference>
<dbReference type="HOGENOM" id="CLU_024979_6_1_9"/>
<dbReference type="CDD" id="cd02554">
    <property type="entry name" value="PseudoU_synth_RluF"/>
    <property type="match status" value="1"/>
</dbReference>
<dbReference type="Pfam" id="PF01479">
    <property type="entry name" value="S4"/>
    <property type="match status" value="1"/>
</dbReference>
<reference evidence="6 7" key="2">
    <citation type="submission" date="2009-02" db="EMBL/GenBank/DDBJ databases">
        <title>Draft genome sequence of Blautia hydrogenotrophica DSM 10507 (Ruminococcus hydrogenotrophicus DSM 10507).</title>
        <authorList>
            <person name="Sudarsanam P."/>
            <person name="Ley R."/>
            <person name="Guruge J."/>
            <person name="Turnbaugh P.J."/>
            <person name="Mahowald M."/>
            <person name="Liep D."/>
            <person name="Gordon J."/>
        </authorList>
    </citation>
    <scope>NUCLEOTIDE SEQUENCE [LARGE SCALE GENOMIC DNA]</scope>
    <source>
        <strain evidence="7">DSM 10507 / JCM 14656 / S5a33</strain>
    </source>
</reference>
<dbReference type="InterPro" id="IPR036986">
    <property type="entry name" value="S4_RNA-bd_sf"/>
</dbReference>
<dbReference type="NCBIfam" id="NF007784">
    <property type="entry name" value="PRK10475.1"/>
    <property type="match status" value="1"/>
</dbReference>
<sequence>MSMEKIRLNKYLSDAGVCSRREADSLILQGRVTVDGRKAVTGEKVSVDQQIRVDNREIRQGQPKVLLLLNKPRGIICTAKNQKDNIVDFVNYPIRVYPVGRLDVDSQGLILLTNQGELVNKIMRAGNYHEKEYQVTVDHPVTKEFLSKMAKGVPILGTVTRPCQIKRTGEKSFQIILTQGLNRQIRRMCEYFGYRVVRLNRTRIMNLKLGKLPVGAYREVTSEEWRELQRLLVDSSSVPCRKTGGIYGHSSGENQRAGTKVK</sequence>
<evidence type="ECO:0000259" key="5">
    <source>
        <dbReference type="SMART" id="SM00363"/>
    </source>
</evidence>
<dbReference type="PATRIC" id="fig|476272.21.peg.3879"/>
<dbReference type="Proteomes" id="UP000003100">
    <property type="component" value="Unassembled WGS sequence"/>
</dbReference>
<dbReference type="CDD" id="cd00165">
    <property type="entry name" value="S4"/>
    <property type="match status" value="1"/>
</dbReference>
<dbReference type="AlphaFoldDB" id="C0CJ54"/>
<dbReference type="NCBIfam" id="TIGR00093">
    <property type="entry name" value="pseudouridine synthase"/>
    <property type="match status" value="1"/>
</dbReference>
<dbReference type="PROSITE" id="PS50889">
    <property type="entry name" value="S4"/>
    <property type="match status" value="1"/>
</dbReference>
<dbReference type="RefSeq" id="WP_005946433.1">
    <property type="nucleotide sequence ID" value="NZ_CP136423.1"/>
</dbReference>
<dbReference type="InterPro" id="IPR018496">
    <property type="entry name" value="PsdUridine_synth_RsuA/RluB_CS"/>
</dbReference>
<organism evidence="6 7">
    <name type="scientific">Blautia hydrogenotrophica (strain DSM 10507 / JCM 14656 / S5a33)</name>
    <name type="common">Ruminococcus hydrogenotrophicus</name>
    <dbReference type="NCBI Taxonomy" id="476272"/>
    <lineage>
        <taxon>Bacteria</taxon>
        <taxon>Bacillati</taxon>
        <taxon>Bacillota</taxon>
        <taxon>Clostridia</taxon>
        <taxon>Lachnospirales</taxon>
        <taxon>Lachnospiraceae</taxon>
        <taxon>Blautia</taxon>
    </lineage>
</organism>
<dbReference type="Gene3D" id="3.30.70.580">
    <property type="entry name" value="Pseudouridine synthase I, catalytic domain, N-terminal subdomain"/>
    <property type="match status" value="1"/>
</dbReference>
<dbReference type="SUPFAM" id="SSF55174">
    <property type="entry name" value="Alpha-L RNA-binding motif"/>
    <property type="match status" value="1"/>
</dbReference>
<evidence type="ECO:0000256" key="2">
    <source>
        <dbReference type="ARBA" id="ARBA00023235"/>
    </source>
</evidence>
<evidence type="ECO:0000256" key="4">
    <source>
        <dbReference type="RuleBase" id="RU003887"/>
    </source>
</evidence>
<keyword evidence="7" id="KW-1185">Reference proteome</keyword>
<feature type="domain" description="RNA-binding S4" evidence="5">
    <location>
        <begin position="6"/>
        <end position="62"/>
    </location>
</feature>
<proteinExistence type="inferred from homology"/>
<name>C0CJ54_BLAHS</name>
<dbReference type="SUPFAM" id="SSF55120">
    <property type="entry name" value="Pseudouridine synthase"/>
    <property type="match status" value="1"/>
</dbReference>
<keyword evidence="3" id="KW-0694">RNA-binding</keyword>
<dbReference type="Gene3D" id="3.30.70.1560">
    <property type="entry name" value="Alpha-L RNA-binding motif"/>
    <property type="match status" value="1"/>
</dbReference>